<dbReference type="EMBL" id="AMCI01004613">
    <property type="protein sequence ID" value="EJW97742.1"/>
    <property type="molecule type" value="Genomic_DNA"/>
</dbReference>
<sequence length="284" mass="32663">MLFLFRLLLTLQCLLGLRLRFLCLRLGQSSLSAFFHRLDEALLHGGRSFLDGIGRSAQLVHTFLVDFLAFRAPQVFQQELFRYAKLGEVFYHLLPLCLQVKRLTQCHLLHAFNNLFRHRLGHNLQHRVAESNRTGCIARHDLHILRVGLAILVRDAAFHLHAHGKVRLQVVTDALSRHRAPVVADNARLYPEVPPCPGNNLRHAHRQSLNRGASALTATAKHIEAVSRRVRVHRCQRLNHVEHLRQLTGELLSRSNLHVNFAAVHRLQHISLLHLNNFLLHIHY</sequence>
<organism evidence="1">
    <name type="scientific">gut metagenome</name>
    <dbReference type="NCBI Taxonomy" id="749906"/>
    <lineage>
        <taxon>unclassified sequences</taxon>
        <taxon>metagenomes</taxon>
        <taxon>organismal metagenomes</taxon>
    </lineage>
</organism>
<name>J9G7I8_9ZZZZ</name>
<gene>
    <name evidence="1" type="ORF">EVA_14148</name>
</gene>
<reference evidence="1" key="1">
    <citation type="journal article" date="2012" name="PLoS ONE">
        <title>Gene sets for utilization of primary and secondary nutrition supplies in the distal gut of endangered iberian lynx.</title>
        <authorList>
            <person name="Alcaide M."/>
            <person name="Messina E."/>
            <person name="Richter M."/>
            <person name="Bargiela R."/>
            <person name="Peplies J."/>
            <person name="Huws S.A."/>
            <person name="Newbold C.J."/>
            <person name="Golyshin P.N."/>
            <person name="Simon M.A."/>
            <person name="Lopez G."/>
            <person name="Yakimov M.M."/>
            <person name="Ferrer M."/>
        </authorList>
    </citation>
    <scope>NUCLEOTIDE SEQUENCE</scope>
</reference>
<accession>J9G7I8</accession>
<proteinExistence type="predicted"/>
<comment type="caution">
    <text evidence="1">The sequence shown here is derived from an EMBL/GenBank/DDBJ whole genome shotgun (WGS) entry which is preliminary data.</text>
</comment>
<evidence type="ECO:0000313" key="1">
    <source>
        <dbReference type="EMBL" id="EJW97742.1"/>
    </source>
</evidence>
<protein>
    <submittedName>
        <fullName evidence="1">Uncharacterized protein</fullName>
    </submittedName>
</protein>
<dbReference type="AlphaFoldDB" id="J9G7I8"/>